<dbReference type="AlphaFoldDB" id="A0A388LRJ6"/>
<name>A0A388LRJ6_CHABU</name>
<keyword evidence="3" id="KW-1185">Reference proteome</keyword>
<dbReference type="Gramene" id="GBG84879">
    <property type="protein sequence ID" value="GBG84879"/>
    <property type="gene ID" value="CBR_g39341"/>
</dbReference>
<feature type="compositionally biased region" description="Basic and acidic residues" evidence="1">
    <location>
        <begin position="130"/>
        <end position="143"/>
    </location>
</feature>
<feature type="region of interest" description="Disordered" evidence="1">
    <location>
        <begin position="179"/>
        <end position="248"/>
    </location>
</feature>
<feature type="compositionally biased region" description="Pro residues" evidence="1">
    <location>
        <begin position="211"/>
        <end position="227"/>
    </location>
</feature>
<sequence>MMLCCTFCNKVFQGTLFQAMRHFVQTNYCKDVSDEVLYQIGKRTQQKFMSDQMERVSRYAAERGLDVPWADGATGGQAVQRPRERRGTGQSTRASTRRRACIFHSYPRDDDSNEERAPDGVDDPALPIPREIDETHEEADHAKVRTYATRRSACRAKREMMGGDEDFWGPFGEVAFTGDVRDDRGGASHADTSYTEARRLTPTPSRRESPIPSPPAPNPAPPTPVSPVQPASTQPETEELASSLPPHGLLQRLTVVRQLRLRSPSPGVLQEEGEVAAAEQEAPAVGTTEEEVSVQATAEEEVAAAQWRWRSR</sequence>
<reference evidence="2 3" key="1">
    <citation type="journal article" date="2018" name="Cell">
        <title>The Chara Genome: Secondary Complexity and Implications for Plant Terrestrialization.</title>
        <authorList>
            <person name="Nishiyama T."/>
            <person name="Sakayama H."/>
            <person name="Vries J.D."/>
            <person name="Buschmann H."/>
            <person name="Saint-Marcoux D."/>
            <person name="Ullrich K.K."/>
            <person name="Haas F.B."/>
            <person name="Vanderstraeten L."/>
            <person name="Becker D."/>
            <person name="Lang D."/>
            <person name="Vosolsobe S."/>
            <person name="Rombauts S."/>
            <person name="Wilhelmsson P.K.I."/>
            <person name="Janitza P."/>
            <person name="Kern R."/>
            <person name="Heyl A."/>
            <person name="Rumpler F."/>
            <person name="Villalobos L.I.A.C."/>
            <person name="Clay J.M."/>
            <person name="Skokan R."/>
            <person name="Toyoda A."/>
            <person name="Suzuki Y."/>
            <person name="Kagoshima H."/>
            <person name="Schijlen E."/>
            <person name="Tajeshwar N."/>
            <person name="Catarino B."/>
            <person name="Hetherington A.J."/>
            <person name="Saltykova A."/>
            <person name="Bonnot C."/>
            <person name="Breuninger H."/>
            <person name="Symeonidi A."/>
            <person name="Radhakrishnan G.V."/>
            <person name="Van Nieuwerburgh F."/>
            <person name="Deforce D."/>
            <person name="Chang C."/>
            <person name="Karol K.G."/>
            <person name="Hedrich R."/>
            <person name="Ulvskov P."/>
            <person name="Glockner G."/>
            <person name="Delwiche C.F."/>
            <person name="Petrasek J."/>
            <person name="Van de Peer Y."/>
            <person name="Friml J."/>
            <person name="Beilby M."/>
            <person name="Dolan L."/>
            <person name="Kohara Y."/>
            <person name="Sugano S."/>
            <person name="Fujiyama A."/>
            <person name="Delaux P.-M."/>
            <person name="Quint M."/>
            <person name="TheiBen G."/>
            <person name="Hagemann M."/>
            <person name="Harholt J."/>
            <person name="Dunand C."/>
            <person name="Zachgo S."/>
            <person name="Langdale J."/>
            <person name="Maumus F."/>
            <person name="Straeten D.V.D."/>
            <person name="Gould S.B."/>
            <person name="Rensing S.A."/>
        </authorList>
    </citation>
    <scope>NUCLEOTIDE SEQUENCE [LARGE SCALE GENOMIC DNA]</scope>
    <source>
        <strain evidence="2 3">S276</strain>
    </source>
</reference>
<protein>
    <submittedName>
        <fullName evidence="2">Uncharacterized protein</fullName>
    </submittedName>
</protein>
<proteinExistence type="predicted"/>
<feature type="compositionally biased region" description="Low complexity" evidence="1">
    <location>
        <begin position="275"/>
        <end position="287"/>
    </location>
</feature>
<feature type="region of interest" description="Disordered" evidence="1">
    <location>
        <begin position="70"/>
        <end position="144"/>
    </location>
</feature>
<organism evidence="2 3">
    <name type="scientific">Chara braunii</name>
    <name type="common">Braun's stonewort</name>
    <dbReference type="NCBI Taxonomy" id="69332"/>
    <lineage>
        <taxon>Eukaryota</taxon>
        <taxon>Viridiplantae</taxon>
        <taxon>Streptophyta</taxon>
        <taxon>Charophyceae</taxon>
        <taxon>Charales</taxon>
        <taxon>Characeae</taxon>
        <taxon>Chara</taxon>
    </lineage>
</organism>
<feature type="compositionally biased region" description="Acidic residues" evidence="1">
    <location>
        <begin position="288"/>
        <end position="297"/>
    </location>
</feature>
<accession>A0A388LRJ6</accession>
<feature type="compositionally biased region" description="Basic and acidic residues" evidence="1">
    <location>
        <begin position="106"/>
        <end position="119"/>
    </location>
</feature>
<dbReference type="EMBL" id="BFEA01000495">
    <property type="protein sequence ID" value="GBG84879.1"/>
    <property type="molecule type" value="Genomic_DNA"/>
</dbReference>
<feature type="region of interest" description="Disordered" evidence="1">
    <location>
        <begin position="265"/>
        <end position="297"/>
    </location>
</feature>
<evidence type="ECO:0000313" key="2">
    <source>
        <dbReference type="EMBL" id="GBG84879.1"/>
    </source>
</evidence>
<comment type="caution">
    <text evidence="2">The sequence shown here is derived from an EMBL/GenBank/DDBJ whole genome shotgun (WGS) entry which is preliminary data.</text>
</comment>
<gene>
    <name evidence="2" type="ORF">CBR_g39341</name>
</gene>
<dbReference type="Proteomes" id="UP000265515">
    <property type="component" value="Unassembled WGS sequence"/>
</dbReference>
<evidence type="ECO:0000313" key="3">
    <source>
        <dbReference type="Proteomes" id="UP000265515"/>
    </source>
</evidence>
<evidence type="ECO:0000256" key="1">
    <source>
        <dbReference type="SAM" id="MobiDB-lite"/>
    </source>
</evidence>